<dbReference type="InterPro" id="IPR057727">
    <property type="entry name" value="WCX_dom"/>
</dbReference>
<dbReference type="InterPro" id="IPR001034">
    <property type="entry name" value="DeoR_HTH"/>
</dbReference>
<dbReference type="InterPro" id="IPR028349">
    <property type="entry name" value="PafC-like"/>
</dbReference>
<dbReference type="InterPro" id="IPR036390">
    <property type="entry name" value="WH_DNA-bd_sf"/>
</dbReference>
<dbReference type="EMBL" id="CP028811">
    <property type="protein sequence ID" value="AWA29094.1"/>
    <property type="molecule type" value="Genomic_DNA"/>
</dbReference>
<dbReference type="Pfam" id="PF25583">
    <property type="entry name" value="WCX"/>
    <property type="match status" value="1"/>
</dbReference>
<dbReference type="InterPro" id="IPR036388">
    <property type="entry name" value="WH-like_DNA-bd_sf"/>
</dbReference>
<dbReference type="SUPFAM" id="SSF46785">
    <property type="entry name" value="Winged helix' DNA-binding domain"/>
    <property type="match status" value="1"/>
</dbReference>
<dbReference type="PANTHER" id="PTHR34580">
    <property type="match status" value="1"/>
</dbReference>
<protein>
    <submittedName>
        <fullName evidence="4">Transcriptional regulator</fullName>
    </submittedName>
</protein>
<gene>
    <name evidence="4" type="ORF">HYN48_02775</name>
</gene>
<dbReference type="InterPro" id="IPR051534">
    <property type="entry name" value="CBASS_pafABC_assoc_protein"/>
</dbReference>
<feature type="domain" description="HTH deoR-type" evidence="3">
    <location>
        <begin position="8"/>
        <end position="63"/>
    </location>
</feature>
<dbReference type="GO" id="GO:0003700">
    <property type="term" value="F:DNA-binding transcription factor activity"/>
    <property type="evidence" value="ECO:0007669"/>
    <property type="project" value="InterPro"/>
</dbReference>
<organism evidence="4 5">
    <name type="scientific">Flavobacterium magnum</name>
    <dbReference type="NCBI Taxonomy" id="2162713"/>
    <lineage>
        <taxon>Bacteria</taxon>
        <taxon>Pseudomonadati</taxon>
        <taxon>Bacteroidota</taxon>
        <taxon>Flavobacteriia</taxon>
        <taxon>Flavobacteriales</taxon>
        <taxon>Flavobacteriaceae</taxon>
        <taxon>Flavobacterium</taxon>
    </lineage>
</organism>
<dbReference type="PANTHER" id="PTHR34580:SF1">
    <property type="entry name" value="PROTEIN PAFC"/>
    <property type="match status" value="1"/>
</dbReference>
<keyword evidence="5" id="KW-1185">Reference proteome</keyword>
<dbReference type="KEGG" id="fmg:HYN48_02775"/>
<reference evidence="4 5" key="1">
    <citation type="submission" date="2018-04" db="EMBL/GenBank/DDBJ databases">
        <title>Genome sequencing of Flavobacterium sp. HYN0048.</title>
        <authorList>
            <person name="Yi H."/>
            <person name="Baek C."/>
        </authorList>
    </citation>
    <scope>NUCLEOTIDE SEQUENCE [LARGE SCALE GENOMIC DNA]</scope>
    <source>
        <strain evidence="4 5">HYN0048</strain>
    </source>
</reference>
<evidence type="ECO:0000313" key="4">
    <source>
        <dbReference type="EMBL" id="AWA29094.1"/>
    </source>
</evidence>
<dbReference type="InterPro" id="IPR013196">
    <property type="entry name" value="HTH_11"/>
</dbReference>
<keyword evidence="1" id="KW-0805">Transcription regulation</keyword>
<dbReference type="OrthoDB" id="9815009at2"/>
<dbReference type="RefSeq" id="WP_108369680.1">
    <property type="nucleotide sequence ID" value="NZ_CP028811.1"/>
</dbReference>
<dbReference type="Pfam" id="PF08279">
    <property type="entry name" value="HTH_11"/>
    <property type="match status" value="1"/>
</dbReference>
<dbReference type="PIRSF" id="PIRSF016838">
    <property type="entry name" value="PafC"/>
    <property type="match status" value="1"/>
</dbReference>
<dbReference type="PROSITE" id="PS51000">
    <property type="entry name" value="HTH_DEOR_2"/>
    <property type="match status" value="1"/>
</dbReference>
<name>A0A2S0RBZ0_9FLAO</name>
<evidence type="ECO:0000259" key="3">
    <source>
        <dbReference type="PROSITE" id="PS51000"/>
    </source>
</evidence>
<dbReference type="Pfam" id="PF13280">
    <property type="entry name" value="WYL"/>
    <property type="match status" value="1"/>
</dbReference>
<dbReference type="Gene3D" id="1.10.10.10">
    <property type="entry name" value="Winged helix-like DNA-binding domain superfamily/Winged helix DNA-binding domain"/>
    <property type="match status" value="1"/>
</dbReference>
<proteinExistence type="predicted"/>
<evidence type="ECO:0000256" key="1">
    <source>
        <dbReference type="ARBA" id="ARBA00023015"/>
    </source>
</evidence>
<dbReference type="AlphaFoldDB" id="A0A2S0RBZ0"/>
<dbReference type="PROSITE" id="PS52050">
    <property type="entry name" value="WYL"/>
    <property type="match status" value="1"/>
</dbReference>
<dbReference type="Proteomes" id="UP000244193">
    <property type="component" value="Chromosome"/>
</dbReference>
<keyword evidence="2" id="KW-0804">Transcription</keyword>
<evidence type="ECO:0000313" key="5">
    <source>
        <dbReference type="Proteomes" id="UP000244193"/>
    </source>
</evidence>
<accession>A0A2S0RBZ0</accession>
<sequence length="326" mass="37962">MYDESPKRFDRIIAILIQLQSRKVVRAQDLADRFEVSLRTIYRDIRTLEVSGVPIYSEAGTGYSLMDGYRLPPVMFTREEAHSFIAAEKLMRQFTDKELGDHYASAMYKLKAVLKSSDKDVVTEMESKVLIRNSSEAVNQKAPNALASVFRSIGEKMQVVLRYEGIESDGPLERVIEPVGVFHENQNWYIFGYCHLRRDYRQFRTDRIHNITITDLPFTLSHEALETYLHQDRQENLVKIVILIDKTVAKYISSDRRGYGFVSERETEKGIEMTFMSRDPQQGFARWYMMFGDYAEIVEPEDLKTRVAELLTIGQEKLNTKRPEKK</sequence>
<evidence type="ECO:0000256" key="2">
    <source>
        <dbReference type="ARBA" id="ARBA00023163"/>
    </source>
</evidence>
<dbReference type="InterPro" id="IPR026881">
    <property type="entry name" value="WYL_dom"/>
</dbReference>